<evidence type="ECO:0000313" key="4">
    <source>
        <dbReference type="Proteomes" id="UP000004933"/>
    </source>
</evidence>
<organism evidence="3 4">
    <name type="scientific">Enterococcus faecalis TX0630</name>
    <dbReference type="NCBI Taxonomy" id="749508"/>
    <lineage>
        <taxon>Bacteria</taxon>
        <taxon>Bacillati</taxon>
        <taxon>Bacillota</taxon>
        <taxon>Bacilli</taxon>
        <taxon>Lactobacillales</taxon>
        <taxon>Enterococcaceae</taxon>
        <taxon>Enterococcus</taxon>
    </lineage>
</organism>
<dbReference type="PROSITE" id="PS51257">
    <property type="entry name" value="PROKAR_LIPOPROTEIN"/>
    <property type="match status" value="1"/>
</dbReference>
<gene>
    <name evidence="3" type="ORF">HMPREF9511_00349</name>
</gene>
<dbReference type="EMBL" id="AEBE01000011">
    <property type="protein sequence ID" value="EFU91653.1"/>
    <property type="molecule type" value="Genomic_DNA"/>
</dbReference>
<feature type="signal peptide" evidence="2">
    <location>
        <begin position="1"/>
        <end position="27"/>
    </location>
</feature>
<feature type="chain" id="PRO_5044789735" description="Lipoprotein" evidence="2">
    <location>
        <begin position="28"/>
        <end position="179"/>
    </location>
</feature>
<proteinExistence type="predicted"/>
<evidence type="ECO:0000313" key="3">
    <source>
        <dbReference type="EMBL" id="EFU91653.1"/>
    </source>
</evidence>
<accession>A0ABC9P9J1</accession>
<keyword evidence="2" id="KW-0732">Signal</keyword>
<evidence type="ECO:0000256" key="2">
    <source>
        <dbReference type="SAM" id="SignalP"/>
    </source>
</evidence>
<name>A0ABC9P9J1_ENTFL</name>
<evidence type="ECO:0000256" key="1">
    <source>
        <dbReference type="SAM" id="MobiDB-lite"/>
    </source>
</evidence>
<comment type="caution">
    <text evidence="3">The sequence shown here is derived from an EMBL/GenBank/DDBJ whole genome shotgun (WGS) entry which is preliminary data.</text>
</comment>
<feature type="compositionally biased region" description="Polar residues" evidence="1">
    <location>
        <begin position="38"/>
        <end position="55"/>
    </location>
</feature>
<protein>
    <recommendedName>
        <fullName evidence="5">Lipoprotein</fullName>
    </recommendedName>
</protein>
<dbReference type="Proteomes" id="UP000004933">
    <property type="component" value="Unassembled WGS sequence"/>
</dbReference>
<dbReference type="AlphaFoldDB" id="A0ABC9P9J1"/>
<evidence type="ECO:0008006" key="5">
    <source>
        <dbReference type="Google" id="ProtNLM"/>
    </source>
</evidence>
<feature type="region of interest" description="Disordered" evidence="1">
    <location>
        <begin position="34"/>
        <end position="55"/>
    </location>
</feature>
<reference evidence="3 4" key="1">
    <citation type="submission" date="2010-09" db="EMBL/GenBank/DDBJ databases">
        <authorList>
            <person name="Weinstock G."/>
            <person name="Sodergren E."/>
            <person name="Clifton S."/>
            <person name="Fulton L."/>
            <person name="Fulton B."/>
            <person name="Courtney L."/>
            <person name="Fronick C."/>
            <person name="Harrison M."/>
            <person name="Strong C."/>
            <person name="Farmer C."/>
            <person name="Delahaunty K."/>
            <person name="Markovic C."/>
            <person name="Hall O."/>
            <person name="Minx P."/>
            <person name="Tomlinson C."/>
            <person name="Mitreva M."/>
            <person name="Hou S."/>
            <person name="Chen J."/>
            <person name="Wollam A."/>
            <person name="Pepin K.H."/>
            <person name="Johnson M."/>
            <person name="Bhonagiri V."/>
            <person name="Zhang X."/>
            <person name="Suruliraj S."/>
            <person name="Warren W."/>
            <person name="Chinwalla A."/>
            <person name="Mardis E.R."/>
            <person name="Wilson R.K."/>
        </authorList>
    </citation>
    <scope>NUCLEOTIDE SEQUENCE [LARGE SCALE GENOMIC DNA]</scope>
    <source>
        <strain evidence="3 4">TX0630</strain>
    </source>
</reference>
<sequence length="179" mass="19593">MIEMKKMIKFAGIALISAALLSACSNAKNNTQKKAETAAQSSTIEASDSNENEPNTENITQAVKQLEEKFNSDEKLVKIDVKNNVTDDTSDNPHAVITVKVINDEAKKNMEEMQTAIDSNSGTEAQKTAIYGIQLNVEEVAKTLENDNDVISFITPYTNGNDRTIAKSTKNENIIPLVK</sequence>